<feature type="non-terminal residue" evidence="1">
    <location>
        <position position="1"/>
    </location>
</feature>
<evidence type="ECO:0000313" key="1">
    <source>
        <dbReference type="EMBL" id="GAI40524.1"/>
    </source>
</evidence>
<organism evidence="1">
    <name type="scientific">marine sediment metagenome</name>
    <dbReference type="NCBI Taxonomy" id="412755"/>
    <lineage>
        <taxon>unclassified sequences</taxon>
        <taxon>metagenomes</taxon>
        <taxon>ecological metagenomes</taxon>
    </lineage>
</organism>
<dbReference type="EMBL" id="BARV01025088">
    <property type="protein sequence ID" value="GAI40524.1"/>
    <property type="molecule type" value="Genomic_DNA"/>
</dbReference>
<sequence>ALSVPIELPFSAAKRSGLLFEPFGMLAVLSTW</sequence>
<accession>X1QB87</accession>
<gene>
    <name evidence="1" type="ORF">S06H3_40818</name>
</gene>
<dbReference type="AlphaFoldDB" id="X1QB87"/>
<name>X1QB87_9ZZZZ</name>
<comment type="caution">
    <text evidence="1">The sequence shown here is derived from an EMBL/GenBank/DDBJ whole genome shotgun (WGS) entry which is preliminary data.</text>
</comment>
<protein>
    <submittedName>
        <fullName evidence="1">Uncharacterized protein</fullName>
    </submittedName>
</protein>
<proteinExistence type="predicted"/>
<reference evidence="1" key="1">
    <citation type="journal article" date="2014" name="Front. Microbiol.">
        <title>High frequency of phylogenetically diverse reductive dehalogenase-homologous genes in deep subseafloor sedimentary metagenomes.</title>
        <authorList>
            <person name="Kawai M."/>
            <person name="Futagami T."/>
            <person name="Toyoda A."/>
            <person name="Takaki Y."/>
            <person name="Nishi S."/>
            <person name="Hori S."/>
            <person name="Arai W."/>
            <person name="Tsubouchi T."/>
            <person name="Morono Y."/>
            <person name="Uchiyama I."/>
            <person name="Ito T."/>
            <person name="Fujiyama A."/>
            <person name="Inagaki F."/>
            <person name="Takami H."/>
        </authorList>
    </citation>
    <scope>NUCLEOTIDE SEQUENCE</scope>
    <source>
        <strain evidence="1">Expedition CK06-06</strain>
    </source>
</reference>